<keyword evidence="7" id="KW-1185">Reference proteome</keyword>
<evidence type="ECO:0000256" key="4">
    <source>
        <dbReference type="ARBA" id="ARBA00023284"/>
    </source>
</evidence>
<comment type="caution">
    <text evidence="6">The sequence shown here is derived from an EMBL/GenBank/DDBJ whole genome shotgun (WGS) entry which is preliminary data.</text>
</comment>
<dbReference type="EMBL" id="SJSK01000006">
    <property type="protein sequence ID" value="TCC88023.1"/>
    <property type="molecule type" value="Genomic_DNA"/>
</dbReference>
<dbReference type="InterPro" id="IPR050553">
    <property type="entry name" value="Thioredoxin_ResA/DsbE_sf"/>
</dbReference>
<dbReference type="GO" id="GO:0016491">
    <property type="term" value="F:oxidoreductase activity"/>
    <property type="evidence" value="ECO:0007669"/>
    <property type="project" value="InterPro"/>
</dbReference>
<dbReference type="SUPFAM" id="SSF52833">
    <property type="entry name" value="Thioredoxin-like"/>
    <property type="match status" value="1"/>
</dbReference>
<organism evidence="6 7">
    <name type="scientific">Pedobacter frigiditerrae</name>
    <dbReference type="NCBI Taxonomy" id="2530452"/>
    <lineage>
        <taxon>Bacteria</taxon>
        <taxon>Pseudomonadati</taxon>
        <taxon>Bacteroidota</taxon>
        <taxon>Sphingobacteriia</taxon>
        <taxon>Sphingobacteriales</taxon>
        <taxon>Sphingobacteriaceae</taxon>
        <taxon>Pedobacter</taxon>
    </lineage>
</organism>
<keyword evidence="4" id="KW-0676">Redox-active center</keyword>
<dbReference type="PANTHER" id="PTHR42852">
    <property type="entry name" value="THIOL:DISULFIDE INTERCHANGE PROTEIN DSBE"/>
    <property type="match status" value="1"/>
</dbReference>
<feature type="domain" description="Thioredoxin" evidence="5">
    <location>
        <begin position="340"/>
        <end position="501"/>
    </location>
</feature>
<evidence type="ECO:0000256" key="3">
    <source>
        <dbReference type="ARBA" id="ARBA00023157"/>
    </source>
</evidence>
<proteinExistence type="predicted"/>
<dbReference type="GO" id="GO:0017004">
    <property type="term" value="P:cytochrome complex assembly"/>
    <property type="evidence" value="ECO:0007669"/>
    <property type="project" value="UniProtKB-KW"/>
</dbReference>
<evidence type="ECO:0000256" key="2">
    <source>
        <dbReference type="ARBA" id="ARBA00022748"/>
    </source>
</evidence>
<dbReference type="InterPro" id="IPR036249">
    <property type="entry name" value="Thioredoxin-like_sf"/>
</dbReference>
<reference evidence="6 7" key="1">
    <citation type="submission" date="2019-02" db="EMBL/GenBank/DDBJ databases">
        <title>Pedobacter sp. RP-1-13 sp. nov., isolated from Arctic soil.</title>
        <authorList>
            <person name="Dahal R.H."/>
        </authorList>
    </citation>
    <scope>NUCLEOTIDE SEQUENCE [LARGE SCALE GENOMIC DNA]</scope>
    <source>
        <strain evidence="6 7">RP-1-13</strain>
    </source>
</reference>
<dbReference type="PANTHER" id="PTHR42852:SF6">
    <property type="entry name" value="THIOL:DISULFIDE INTERCHANGE PROTEIN DSBE"/>
    <property type="match status" value="1"/>
</dbReference>
<dbReference type="Proteomes" id="UP000292884">
    <property type="component" value="Unassembled WGS sequence"/>
</dbReference>
<name>A0A4R0MN27_9SPHI</name>
<evidence type="ECO:0000313" key="6">
    <source>
        <dbReference type="EMBL" id="TCC88023.1"/>
    </source>
</evidence>
<dbReference type="OrthoDB" id="743079at2"/>
<keyword evidence="3" id="KW-1015">Disulfide bond</keyword>
<evidence type="ECO:0000313" key="7">
    <source>
        <dbReference type="Proteomes" id="UP000292884"/>
    </source>
</evidence>
<gene>
    <name evidence="6" type="ORF">EZ428_20075</name>
</gene>
<accession>A0A4R0MN27</accession>
<dbReference type="RefSeq" id="WP_131554987.1">
    <property type="nucleotide sequence ID" value="NZ_SJSK01000006.1"/>
</dbReference>
<dbReference type="InterPro" id="IPR013766">
    <property type="entry name" value="Thioredoxin_domain"/>
</dbReference>
<dbReference type="PROSITE" id="PS51352">
    <property type="entry name" value="THIOREDOXIN_2"/>
    <property type="match status" value="1"/>
</dbReference>
<dbReference type="AlphaFoldDB" id="A0A4R0MN27"/>
<dbReference type="Gene3D" id="3.40.30.10">
    <property type="entry name" value="Glutaredoxin"/>
    <property type="match status" value="1"/>
</dbReference>
<evidence type="ECO:0000256" key="1">
    <source>
        <dbReference type="ARBA" id="ARBA00004196"/>
    </source>
</evidence>
<protein>
    <submittedName>
        <fullName evidence="6">TlpA family protein disulfide reductase</fullName>
    </submittedName>
</protein>
<evidence type="ECO:0000259" key="5">
    <source>
        <dbReference type="PROSITE" id="PS51352"/>
    </source>
</evidence>
<dbReference type="CDD" id="cd02966">
    <property type="entry name" value="TlpA_like_family"/>
    <property type="match status" value="1"/>
</dbReference>
<sequence length="501" mass="58330">MYFKKIILLAITIVYCLSATAQFKLSGKIIDYDGMEELKINIPLVFGFYKENSVAIPVAKDGSFNIVLPIKESKFANLIYKRIFHTLLLNPTKNLTANLRDTTLILTGGTALAENKVMQKVNVEEYPFFLKNEGNNEFAKLPLLQLKERVLKPYFSQRDEKIKIVNTSTLTDKHKLLIITELKSIVYNYINDFARTRLADKKKNDSLIVYVFDHSDKNPVIFPAGPQYFAYVRNYLGYLETKAFMQKKPDQLSPTEKIPYFNLTIDSATKLIKSFGKPYWRWIGANNNLSLKIVEPYTYQEIINLYNAKDLKQMEGLVNAFNITFTRSAYQTDITQKIGILRKRLLENESNTNIKIFDGYEKLSSIYDVIKTLKGKVVYVDVWGTWCGPCKEELTYNPQLKEKFAKQDVAFVYLDMDEEDKDFTWREFIKVNGLTGVHIRKNRKTIEPFWLELLAKTNDKEQYYPQYFIFDKNGNLVVSKANRPSDTNLLYQQIEQYLKVN</sequence>
<comment type="subcellular location">
    <subcellularLocation>
        <location evidence="1">Cell envelope</location>
    </subcellularLocation>
</comment>
<dbReference type="GO" id="GO:0030313">
    <property type="term" value="C:cell envelope"/>
    <property type="evidence" value="ECO:0007669"/>
    <property type="project" value="UniProtKB-SubCell"/>
</dbReference>
<dbReference type="InterPro" id="IPR013740">
    <property type="entry name" value="Redoxin"/>
</dbReference>
<dbReference type="Pfam" id="PF08534">
    <property type="entry name" value="Redoxin"/>
    <property type="match status" value="1"/>
</dbReference>
<keyword evidence="2" id="KW-0201">Cytochrome c-type biogenesis</keyword>